<dbReference type="Proteomes" id="UP001431429">
    <property type="component" value="Unassembled WGS sequence"/>
</dbReference>
<reference evidence="1" key="1">
    <citation type="submission" date="2022-06" db="EMBL/GenBank/DDBJ databases">
        <title>Genome public.</title>
        <authorList>
            <person name="Sun Q."/>
        </authorList>
    </citation>
    <scope>NUCLEOTIDE SEQUENCE</scope>
    <source>
        <strain evidence="1">CWNU-1</strain>
    </source>
</reference>
<proteinExistence type="predicted"/>
<keyword evidence="2" id="KW-1185">Reference proteome</keyword>
<sequence>MSKLPRRVWIVAVVLTLCIGGGATAWWLLRAPAPYSLRDTPEVDVTVRAEKSTYPDVDEVAREAELVIKAYVQRLESGDPVDIARLGTPWYTGKEQAAKELISRYGTHADAPVEAVVFDPVVPNQAAVSLQFAGGRQQRLDLTRDDGVWWLDLGTGDPMNP</sequence>
<comment type="caution">
    <text evidence="1">The sequence shown here is derived from an EMBL/GenBank/DDBJ whole genome shotgun (WGS) entry which is preliminary data.</text>
</comment>
<accession>A0ABT0UJ34</accession>
<protein>
    <recommendedName>
        <fullName evidence="3">DUF4878 domain-containing protein</fullName>
    </recommendedName>
</protein>
<name>A0ABT0UJ34_9ACTN</name>
<gene>
    <name evidence="1" type="ORF">NBG84_08570</name>
</gene>
<dbReference type="RefSeq" id="WP_250918688.1">
    <property type="nucleotide sequence ID" value="NZ_JAMQAW010000007.1"/>
</dbReference>
<evidence type="ECO:0000313" key="1">
    <source>
        <dbReference type="EMBL" id="MCM2388351.1"/>
    </source>
</evidence>
<organism evidence="1 2">
    <name type="scientific">Streptomyces albipurpureus</name>
    <dbReference type="NCBI Taxonomy" id="2897419"/>
    <lineage>
        <taxon>Bacteria</taxon>
        <taxon>Bacillati</taxon>
        <taxon>Actinomycetota</taxon>
        <taxon>Actinomycetes</taxon>
        <taxon>Kitasatosporales</taxon>
        <taxon>Streptomycetaceae</taxon>
        <taxon>Streptomyces</taxon>
    </lineage>
</organism>
<evidence type="ECO:0008006" key="3">
    <source>
        <dbReference type="Google" id="ProtNLM"/>
    </source>
</evidence>
<dbReference type="EMBL" id="JAMQAW010000007">
    <property type="protein sequence ID" value="MCM2388351.1"/>
    <property type="molecule type" value="Genomic_DNA"/>
</dbReference>
<evidence type="ECO:0000313" key="2">
    <source>
        <dbReference type="Proteomes" id="UP001431429"/>
    </source>
</evidence>